<dbReference type="EMBL" id="UINC01143334">
    <property type="protein sequence ID" value="SVD32197.1"/>
    <property type="molecule type" value="Genomic_DNA"/>
</dbReference>
<proteinExistence type="predicted"/>
<keyword evidence="1" id="KW-0812">Transmembrane</keyword>
<name>A0A382UDU0_9ZZZZ</name>
<organism evidence="2">
    <name type="scientific">marine metagenome</name>
    <dbReference type="NCBI Taxonomy" id="408172"/>
    <lineage>
        <taxon>unclassified sequences</taxon>
        <taxon>metagenomes</taxon>
        <taxon>ecological metagenomes</taxon>
    </lineage>
</organism>
<dbReference type="AlphaFoldDB" id="A0A382UDU0"/>
<protein>
    <submittedName>
        <fullName evidence="2">Uncharacterized protein</fullName>
    </submittedName>
</protein>
<sequence>MNNPSRIDAFGVMLITITKTPVAGDEVREMSQRRTICILMVLILALPLLPISGVSASLSDEGEGWALQAQDIVAIFESNAESTTITWRSIDDANFAEKLWDATFHVYRHDQPMNETLISGMNPIFSIDACDKIETGNPNDCLGGRVDGIHSVTYQISPGVNGSYYYAVTTELLNGTETMELTPDASQLSVPVLEVTTAVRTPFYVQGEF</sequence>
<feature type="transmembrane region" description="Helical" evidence="1">
    <location>
        <begin position="36"/>
        <end position="58"/>
    </location>
</feature>
<reference evidence="2" key="1">
    <citation type="submission" date="2018-05" db="EMBL/GenBank/DDBJ databases">
        <authorList>
            <person name="Lanie J.A."/>
            <person name="Ng W.-L."/>
            <person name="Kazmierczak K.M."/>
            <person name="Andrzejewski T.M."/>
            <person name="Davidsen T.M."/>
            <person name="Wayne K.J."/>
            <person name="Tettelin H."/>
            <person name="Glass J.I."/>
            <person name="Rusch D."/>
            <person name="Podicherti R."/>
            <person name="Tsui H.-C.T."/>
            <person name="Winkler M.E."/>
        </authorList>
    </citation>
    <scope>NUCLEOTIDE SEQUENCE</scope>
</reference>
<feature type="non-terminal residue" evidence="2">
    <location>
        <position position="209"/>
    </location>
</feature>
<accession>A0A382UDU0</accession>
<keyword evidence="1" id="KW-1133">Transmembrane helix</keyword>
<keyword evidence="1" id="KW-0472">Membrane</keyword>
<gene>
    <name evidence="2" type="ORF">METZ01_LOCUS385051</name>
</gene>
<evidence type="ECO:0000313" key="2">
    <source>
        <dbReference type="EMBL" id="SVD32197.1"/>
    </source>
</evidence>
<evidence type="ECO:0000256" key="1">
    <source>
        <dbReference type="SAM" id="Phobius"/>
    </source>
</evidence>